<feature type="domain" description="Soluble ligand binding" evidence="4">
    <location>
        <begin position="527"/>
        <end position="570"/>
    </location>
</feature>
<feature type="domain" description="Soluble ligand binding" evidence="4">
    <location>
        <begin position="338"/>
        <end position="371"/>
    </location>
</feature>
<dbReference type="GO" id="GO:0015159">
    <property type="term" value="F:polysaccharide transmembrane transporter activity"/>
    <property type="evidence" value="ECO:0007669"/>
    <property type="project" value="InterPro"/>
</dbReference>
<dbReference type="InterPro" id="IPR049712">
    <property type="entry name" value="Poly_export"/>
</dbReference>
<feature type="domain" description="Soluble ligand binding" evidence="4">
    <location>
        <begin position="254"/>
        <end position="301"/>
    </location>
</feature>
<evidence type="ECO:0000259" key="3">
    <source>
        <dbReference type="Pfam" id="PF02563"/>
    </source>
</evidence>
<evidence type="ECO:0000256" key="1">
    <source>
        <dbReference type="ARBA" id="ARBA00022729"/>
    </source>
</evidence>
<dbReference type="Proteomes" id="UP000541810">
    <property type="component" value="Unassembled WGS sequence"/>
</dbReference>
<dbReference type="PROSITE" id="PS51257">
    <property type="entry name" value="PROKAR_LIPOPROTEIN"/>
    <property type="match status" value="1"/>
</dbReference>
<dbReference type="Gene3D" id="3.30.1950.10">
    <property type="entry name" value="wza like domain"/>
    <property type="match status" value="1"/>
</dbReference>
<feature type="compositionally biased region" description="Polar residues" evidence="2">
    <location>
        <begin position="88"/>
        <end position="106"/>
    </location>
</feature>
<evidence type="ECO:0000313" key="6">
    <source>
        <dbReference type="Proteomes" id="UP000541810"/>
    </source>
</evidence>
<comment type="caution">
    <text evidence="5">The sequence shown here is derived from an EMBL/GenBank/DDBJ whole genome shotgun (WGS) entry which is preliminary data.</text>
</comment>
<evidence type="ECO:0000256" key="2">
    <source>
        <dbReference type="SAM" id="MobiDB-lite"/>
    </source>
</evidence>
<evidence type="ECO:0000259" key="4">
    <source>
        <dbReference type="Pfam" id="PF10531"/>
    </source>
</evidence>
<gene>
    <name evidence="5" type="ORF">HNQ40_000088</name>
</gene>
<feature type="domain" description="Soluble ligand binding" evidence="4">
    <location>
        <begin position="422"/>
        <end position="466"/>
    </location>
</feature>
<sequence length="903" mass="98551">MKISIILSTVTTAMIAIGCSTPQTPSSQEGNGRQVPAWAVAISEPVELIPASEDLSSHEVTSPSSFSSGSNVTPRGLPRDLTGPVSRPASNLRDTASLSRSQQSARNADHRVIVNIHRDESNAASEPTLAPEAFVAPLERLYRGEYERNASRNLVQFGYDYFQNQHTPAASGPVPADYRLGAGDEILIAVTGSFEAYYRLEVSREGTVVIPDVGAIPVADLRYDQLADTIDLALKQVRKGYQLSVSLGRIRSIRVHVVGEVARPGMIEISARANILDVLASVGGPKKTGSLRNISWKRDGRAETSIDLYDFLVGVEEPPRNVVLAGDVIHVPPIGKTIGVAGYVQRPGIYEMSEVVNLDEALRLAGGTTPFTFTPYLQIERTSEGRGRETVDVLLDDASRQRLIHDGEILIIGAVDDRLQPIVQVSGEVVRPGEFQYRSGLRVSELITLADGLTIDAFLPQAFISRQVGTPGSIELVAGRKSLASSRRVIVVDLEKALAQDAAHDLELLPLDHLSIRPRSSATVSPIVEIMGAVQKPGAYELTVGLRVSELIALADNVTPDVYYDEAELIRRVNDDSDNHLDVKRYRFNLRDALDLGGKHDPLLKNGDRLVIRKMRKAEIKARIEGQVRFPGEYVFPADAKITDLIAAAGGLADNADLRAAVFSRESVKQLQNSRFNHLSERTQRLFEDSLRSMVQSGRPQEGLAAKLALQDTEQLVDRMRRQDSNGRIVIPFNTPDFPSSPYNLALEPGDRLVVPRRQETVAVIGCVFTPNSFVAEDGLTVMQALDRVGGTTDLADQDQVYVIRADGNVESLAQKGQNQLRLSARLHPGDVVLVPREAPSRTFGAELADTLMIARRAAELGLIATQIGEPVNDFNFSSISDSGHRNTGINAYQEAILEKTRR</sequence>
<feature type="domain" description="Soluble ligand binding" evidence="4">
    <location>
        <begin position="762"/>
        <end position="811"/>
    </location>
</feature>
<dbReference type="EMBL" id="JACHGY010000001">
    <property type="protein sequence ID" value="MBB6428282.1"/>
    <property type="molecule type" value="Genomic_DNA"/>
</dbReference>
<reference evidence="5 6" key="1">
    <citation type="submission" date="2020-08" db="EMBL/GenBank/DDBJ databases">
        <title>Genomic Encyclopedia of Type Strains, Phase IV (KMG-IV): sequencing the most valuable type-strain genomes for metagenomic binning, comparative biology and taxonomic classification.</title>
        <authorList>
            <person name="Goeker M."/>
        </authorList>
    </citation>
    <scope>NUCLEOTIDE SEQUENCE [LARGE SCALE GENOMIC DNA]</scope>
    <source>
        <strain evidence="5 6">DSM 103725</strain>
    </source>
</reference>
<dbReference type="PANTHER" id="PTHR33619">
    <property type="entry name" value="POLYSACCHARIDE EXPORT PROTEIN GFCE-RELATED"/>
    <property type="match status" value="1"/>
</dbReference>
<dbReference type="Pfam" id="PF02563">
    <property type="entry name" value="Poly_export"/>
    <property type="match status" value="1"/>
</dbReference>
<accession>A0A7X0LIY5</accession>
<dbReference type="InterPro" id="IPR019554">
    <property type="entry name" value="Soluble_ligand-bd"/>
</dbReference>
<feature type="domain" description="Soluble ligand binding" evidence="4">
    <location>
        <begin position="623"/>
        <end position="665"/>
    </location>
</feature>
<name>A0A7X0LIY5_9BACT</name>
<feature type="compositionally biased region" description="Polar residues" evidence="2">
    <location>
        <begin position="58"/>
        <end position="73"/>
    </location>
</feature>
<protein>
    <submittedName>
        <fullName evidence="5">Protein involved in polysaccharide export with SLBB domain</fullName>
    </submittedName>
</protein>
<keyword evidence="6" id="KW-1185">Reference proteome</keyword>
<proteinExistence type="predicted"/>
<feature type="region of interest" description="Disordered" evidence="2">
    <location>
        <begin position="53"/>
        <end position="109"/>
    </location>
</feature>
<dbReference type="AlphaFoldDB" id="A0A7X0LIY5"/>
<dbReference type="Gene3D" id="3.10.560.10">
    <property type="entry name" value="Outer membrane lipoprotein wza domain like"/>
    <property type="match status" value="6"/>
</dbReference>
<keyword evidence="1" id="KW-0732">Signal</keyword>
<dbReference type="PANTHER" id="PTHR33619:SF3">
    <property type="entry name" value="POLYSACCHARIDE EXPORT PROTEIN GFCE-RELATED"/>
    <property type="match status" value="1"/>
</dbReference>
<feature type="domain" description="Polysaccharide export protein N-terminal" evidence="3">
    <location>
        <begin position="173"/>
        <end position="247"/>
    </location>
</feature>
<organism evidence="5 6">
    <name type="scientific">Algisphaera agarilytica</name>
    <dbReference type="NCBI Taxonomy" id="1385975"/>
    <lineage>
        <taxon>Bacteria</taxon>
        <taxon>Pseudomonadati</taxon>
        <taxon>Planctomycetota</taxon>
        <taxon>Phycisphaerae</taxon>
        <taxon>Phycisphaerales</taxon>
        <taxon>Phycisphaeraceae</taxon>
        <taxon>Algisphaera</taxon>
    </lineage>
</organism>
<dbReference type="Pfam" id="PF10531">
    <property type="entry name" value="SLBB"/>
    <property type="match status" value="6"/>
</dbReference>
<dbReference type="InterPro" id="IPR003715">
    <property type="entry name" value="Poly_export_N"/>
</dbReference>
<evidence type="ECO:0000313" key="5">
    <source>
        <dbReference type="EMBL" id="MBB6428282.1"/>
    </source>
</evidence>